<organism evidence="2 3">
    <name type="scientific">Aldrovandia affinis</name>
    <dbReference type="NCBI Taxonomy" id="143900"/>
    <lineage>
        <taxon>Eukaryota</taxon>
        <taxon>Metazoa</taxon>
        <taxon>Chordata</taxon>
        <taxon>Craniata</taxon>
        <taxon>Vertebrata</taxon>
        <taxon>Euteleostomi</taxon>
        <taxon>Actinopterygii</taxon>
        <taxon>Neopterygii</taxon>
        <taxon>Teleostei</taxon>
        <taxon>Notacanthiformes</taxon>
        <taxon>Halosauridae</taxon>
        <taxon>Aldrovandia</taxon>
    </lineage>
</organism>
<evidence type="ECO:0000256" key="1">
    <source>
        <dbReference type="SAM" id="MobiDB-lite"/>
    </source>
</evidence>
<sequence length="170" mass="19256">MRAIESCRPACVDYLIKAGAKVQAQNKNGQNCLDVARVYTDFRIVEMVKAKLDSLPKPKENKRGQSFKPPPKVRPATSTTDKDAAVKKEPLKESIIFQNTQITSGAVNKIDISFVPRTVWGQQVTTSELIRRKEERRGRLSSEVDFEDFMMPFLKNVTKKSKELQGPEDQ</sequence>
<evidence type="ECO:0000313" key="3">
    <source>
        <dbReference type="Proteomes" id="UP001221898"/>
    </source>
</evidence>
<evidence type="ECO:0000313" key="2">
    <source>
        <dbReference type="EMBL" id="KAJ8410300.1"/>
    </source>
</evidence>
<dbReference type="SUPFAM" id="SSF48403">
    <property type="entry name" value="Ankyrin repeat"/>
    <property type="match status" value="1"/>
</dbReference>
<name>A0AAD7SX08_9TELE</name>
<dbReference type="InterPro" id="IPR052801">
    <property type="entry name" value="Ankyrin-EF-hand"/>
</dbReference>
<protein>
    <submittedName>
        <fullName evidence="2">Uncharacterized protein</fullName>
    </submittedName>
</protein>
<proteinExistence type="predicted"/>
<dbReference type="PANTHER" id="PTHR24127:SF1">
    <property type="entry name" value="ANKYRIN REPEAT AND EF-HAND DOMAIN-CONTAINING PROTEIN 1"/>
    <property type="match status" value="1"/>
</dbReference>
<accession>A0AAD7SX08</accession>
<comment type="caution">
    <text evidence="2">The sequence shown here is derived from an EMBL/GenBank/DDBJ whole genome shotgun (WGS) entry which is preliminary data.</text>
</comment>
<dbReference type="Proteomes" id="UP001221898">
    <property type="component" value="Unassembled WGS sequence"/>
</dbReference>
<dbReference type="Gene3D" id="1.25.40.20">
    <property type="entry name" value="Ankyrin repeat-containing domain"/>
    <property type="match status" value="1"/>
</dbReference>
<dbReference type="EMBL" id="JAINUG010000027">
    <property type="protein sequence ID" value="KAJ8410300.1"/>
    <property type="molecule type" value="Genomic_DNA"/>
</dbReference>
<dbReference type="AlphaFoldDB" id="A0AAD7SX08"/>
<keyword evidence="3" id="KW-1185">Reference proteome</keyword>
<feature type="region of interest" description="Disordered" evidence="1">
    <location>
        <begin position="55"/>
        <end position="85"/>
    </location>
</feature>
<dbReference type="InterPro" id="IPR036770">
    <property type="entry name" value="Ankyrin_rpt-contain_sf"/>
</dbReference>
<reference evidence="2" key="1">
    <citation type="journal article" date="2023" name="Science">
        <title>Genome structures resolve the early diversification of teleost fishes.</title>
        <authorList>
            <person name="Parey E."/>
            <person name="Louis A."/>
            <person name="Montfort J."/>
            <person name="Bouchez O."/>
            <person name="Roques C."/>
            <person name="Iampietro C."/>
            <person name="Lluch J."/>
            <person name="Castinel A."/>
            <person name="Donnadieu C."/>
            <person name="Desvignes T."/>
            <person name="Floi Bucao C."/>
            <person name="Jouanno E."/>
            <person name="Wen M."/>
            <person name="Mejri S."/>
            <person name="Dirks R."/>
            <person name="Jansen H."/>
            <person name="Henkel C."/>
            <person name="Chen W.J."/>
            <person name="Zahm M."/>
            <person name="Cabau C."/>
            <person name="Klopp C."/>
            <person name="Thompson A.W."/>
            <person name="Robinson-Rechavi M."/>
            <person name="Braasch I."/>
            <person name="Lecointre G."/>
            <person name="Bobe J."/>
            <person name="Postlethwait J.H."/>
            <person name="Berthelot C."/>
            <person name="Roest Crollius H."/>
            <person name="Guiguen Y."/>
        </authorList>
    </citation>
    <scope>NUCLEOTIDE SEQUENCE</scope>
    <source>
        <strain evidence="2">NC1722</strain>
    </source>
</reference>
<dbReference type="PANTHER" id="PTHR24127">
    <property type="entry name" value="ANKYRIN REPEAT AND EF-HAND DOMAIN-CONTAINING PROTEIN 1"/>
    <property type="match status" value="1"/>
</dbReference>
<gene>
    <name evidence="2" type="ORF">AAFF_G00202810</name>
</gene>